<dbReference type="Pfam" id="PF00702">
    <property type="entry name" value="Hydrolase"/>
    <property type="match status" value="1"/>
</dbReference>
<organism evidence="5 6">
    <name type="scientific">Staphylococcus shinii</name>
    <dbReference type="NCBI Taxonomy" id="2912228"/>
    <lineage>
        <taxon>Bacteria</taxon>
        <taxon>Bacillati</taxon>
        <taxon>Bacillota</taxon>
        <taxon>Bacilli</taxon>
        <taxon>Bacillales</taxon>
        <taxon>Staphylococcaceae</taxon>
        <taxon>Staphylococcus</taxon>
    </lineage>
</organism>
<keyword evidence="2" id="KW-0479">Metal-binding</keyword>
<name>A0A418IBK0_9STAP</name>
<evidence type="ECO:0000256" key="3">
    <source>
        <dbReference type="ARBA" id="ARBA00022801"/>
    </source>
</evidence>
<proteinExistence type="predicted"/>
<keyword evidence="3 5" id="KW-0378">Hydrolase</keyword>
<dbReference type="InterPro" id="IPR051400">
    <property type="entry name" value="HAD-like_hydrolase"/>
</dbReference>
<dbReference type="SUPFAM" id="SSF56784">
    <property type="entry name" value="HAD-like"/>
    <property type="match status" value="1"/>
</dbReference>
<evidence type="ECO:0000256" key="1">
    <source>
        <dbReference type="ARBA" id="ARBA00001946"/>
    </source>
</evidence>
<dbReference type="GO" id="GO:0016791">
    <property type="term" value="F:phosphatase activity"/>
    <property type="evidence" value="ECO:0007669"/>
    <property type="project" value="TreeGrafter"/>
</dbReference>
<dbReference type="InterPro" id="IPR023198">
    <property type="entry name" value="PGP-like_dom2"/>
</dbReference>
<dbReference type="Gene3D" id="3.40.50.1000">
    <property type="entry name" value="HAD superfamily/HAD-like"/>
    <property type="match status" value="1"/>
</dbReference>
<dbReference type="Gene3D" id="1.10.150.240">
    <property type="entry name" value="Putative phosphatase, domain 2"/>
    <property type="match status" value="1"/>
</dbReference>
<dbReference type="RefSeq" id="WP_039066604.1">
    <property type="nucleotide sequence ID" value="NZ_CP188207.1"/>
</dbReference>
<dbReference type="SFLD" id="SFLDS00003">
    <property type="entry name" value="Haloacid_Dehalogenase"/>
    <property type="match status" value="1"/>
</dbReference>
<reference evidence="5 6" key="1">
    <citation type="journal article" date="2016" name="Front. Microbiol.">
        <title>Comprehensive Phylogenetic Analysis of Bovine Non-aureus Staphylococci Species Based on Whole-Genome Sequencing.</title>
        <authorList>
            <person name="Naushad S."/>
            <person name="Barkema H.W."/>
            <person name="Luby C."/>
            <person name="Condas L.A."/>
            <person name="Nobrega D.B."/>
            <person name="Carson D.A."/>
            <person name="De Buck J."/>
        </authorList>
    </citation>
    <scope>NUCLEOTIDE SEQUENCE [LARGE SCALE GENOMIC DNA]</scope>
    <source>
        <strain evidence="5 6">SNUC 4554</strain>
    </source>
</reference>
<dbReference type="GO" id="GO:0046872">
    <property type="term" value="F:metal ion binding"/>
    <property type="evidence" value="ECO:0007669"/>
    <property type="project" value="UniProtKB-KW"/>
</dbReference>
<dbReference type="InterPro" id="IPR023214">
    <property type="entry name" value="HAD_sf"/>
</dbReference>
<evidence type="ECO:0000256" key="2">
    <source>
        <dbReference type="ARBA" id="ARBA00022723"/>
    </source>
</evidence>
<dbReference type="InterPro" id="IPR036412">
    <property type="entry name" value="HAD-like_sf"/>
</dbReference>
<dbReference type="Proteomes" id="UP000286317">
    <property type="component" value="Unassembled WGS sequence"/>
</dbReference>
<dbReference type="PANTHER" id="PTHR46470">
    <property type="entry name" value="N-ACYLNEURAMINATE-9-PHOSPHATASE"/>
    <property type="match status" value="1"/>
</dbReference>
<dbReference type="SFLD" id="SFLDG01129">
    <property type="entry name" value="C1.5:_HAD__Beta-PGM__Phosphata"/>
    <property type="match status" value="1"/>
</dbReference>
<evidence type="ECO:0000313" key="6">
    <source>
        <dbReference type="Proteomes" id="UP000286317"/>
    </source>
</evidence>
<dbReference type="PANTHER" id="PTHR46470:SF2">
    <property type="entry name" value="GLYCERALDEHYDE 3-PHOSPHATE PHOSPHATASE"/>
    <property type="match status" value="1"/>
</dbReference>
<gene>
    <name evidence="5" type="ORF">BU112_14460</name>
</gene>
<accession>A0A418IBK0</accession>
<evidence type="ECO:0000256" key="4">
    <source>
        <dbReference type="ARBA" id="ARBA00022842"/>
    </source>
</evidence>
<evidence type="ECO:0000313" key="5">
    <source>
        <dbReference type="EMBL" id="RIM96059.1"/>
    </source>
</evidence>
<keyword evidence="6" id="KW-1185">Reference proteome</keyword>
<sequence>MNNEIELILFDLDNTLYPFNKYWNNANKEVFKEFDYTKNLEYEEFNRMLIYYDEYYWVQHDSGQITLDQLRYLRLIKTLETFNINISYEEAKKYFATFFNYILSYITPDYELIELLNILKNYKKIGILTNGKILEQREKIRRLDFEKTFDGNVYISEEINIEKPDKKSFQYVAKAFKVSVENTLFIGDSLHNDVLGSLSAGMKPIWLTSENDLEGYQIDDVEIYNDDIKSLVMKLIEEYK</sequence>
<dbReference type="EMBL" id="QXUF01000201">
    <property type="protein sequence ID" value="RIM96059.1"/>
    <property type="molecule type" value="Genomic_DNA"/>
</dbReference>
<comment type="cofactor">
    <cofactor evidence="1">
        <name>Mg(2+)</name>
        <dbReference type="ChEBI" id="CHEBI:18420"/>
    </cofactor>
</comment>
<keyword evidence="4" id="KW-0460">Magnesium</keyword>
<comment type="caution">
    <text evidence="5">The sequence shown here is derived from an EMBL/GenBank/DDBJ whole genome shotgun (WGS) entry which is preliminary data.</text>
</comment>
<dbReference type="InterPro" id="IPR006439">
    <property type="entry name" value="HAD-SF_hydro_IA"/>
</dbReference>
<protein>
    <submittedName>
        <fullName evidence="5">HAD family hydrolase</fullName>
    </submittedName>
</protein>
<dbReference type="NCBIfam" id="TIGR01549">
    <property type="entry name" value="HAD-SF-IA-v1"/>
    <property type="match status" value="1"/>
</dbReference>
<dbReference type="AlphaFoldDB" id="A0A418IBK0"/>
<dbReference type="GO" id="GO:0044281">
    <property type="term" value="P:small molecule metabolic process"/>
    <property type="evidence" value="ECO:0007669"/>
    <property type="project" value="UniProtKB-ARBA"/>
</dbReference>